<proteinExistence type="predicted"/>
<evidence type="ECO:0000256" key="1">
    <source>
        <dbReference type="SAM" id="Phobius"/>
    </source>
</evidence>
<organism evidence="2">
    <name type="scientific">marine sediment metagenome</name>
    <dbReference type="NCBI Taxonomy" id="412755"/>
    <lineage>
        <taxon>unclassified sequences</taxon>
        <taxon>metagenomes</taxon>
        <taxon>ecological metagenomes</taxon>
    </lineage>
</organism>
<accession>X1JQA5</accession>
<evidence type="ECO:0000313" key="2">
    <source>
        <dbReference type="EMBL" id="GAH71958.1"/>
    </source>
</evidence>
<keyword evidence="1" id="KW-0472">Membrane</keyword>
<keyword evidence="1" id="KW-0812">Transmembrane</keyword>
<sequence length="83" mass="9402">MYLPAVFHLGFKASNYPEGFHEKIGKSIIIDRENNKVITKYTSGLALLWAPFYGLGVIIAKVFSLEVEPYSYYYLFFINIGGG</sequence>
<feature type="non-terminal residue" evidence="2">
    <location>
        <position position="83"/>
    </location>
</feature>
<reference evidence="2" key="1">
    <citation type="journal article" date="2014" name="Front. Microbiol.">
        <title>High frequency of phylogenetically diverse reductive dehalogenase-homologous genes in deep subseafloor sedimentary metagenomes.</title>
        <authorList>
            <person name="Kawai M."/>
            <person name="Futagami T."/>
            <person name="Toyoda A."/>
            <person name="Takaki Y."/>
            <person name="Nishi S."/>
            <person name="Hori S."/>
            <person name="Arai W."/>
            <person name="Tsubouchi T."/>
            <person name="Morono Y."/>
            <person name="Uchiyama I."/>
            <person name="Ito T."/>
            <person name="Fujiyama A."/>
            <person name="Inagaki F."/>
            <person name="Takami H."/>
        </authorList>
    </citation>
    <scope>NUCLEOTIDE SEQUENCE</scope>
    <source>
        <strain evidence="2">Expedition CK06-06</strain>
    </source>
</reference>
<dbReference type="EMBL" id="BARU01032515">
    <property type="protein sequence ID" value="GAH71958.1"/>
    <property type="molecule type" value="Genomic_DNA"/>
</dbReference>
<name>X1JQA5_9ZZZZ</name>
<keyword evidence="1" id="KW-1133">Transmembrane helix</keyword>
<feature type="transmembrane region" description="Helical" evidence="1">
    <location>
        <begin position="45"/>
        <end position="65"/>
    </location>
</feature>
<comment type="caution">
    <text evidence="2">The sequence shown here is derived from an EMBL/GenBank/DDBJ whole genome shotgun (WGS) entry which is preliminary data.</text>
</comment>
<gene>
    <name evidence="2" type="ORF">S03H2_51270</name>
</gene>
<dbReference type="AlphaFoldDB" id="X1JQA5"/>
<protein>
    <submittedName>
        <fullName evidence="2">Uncharacterized protein</fullName>
    </submittedName>
</protein>